<keyword evidence="2" id="KW-1185">Reference proteome</keyword>
<sequence length="71" mass="7634">MGCVSHRLSANPAVRSRDPWIRKATDIVVRSVGWVEAVEEPQAFLARGHGMPPRSLTMAAIPAIVGVSKKA</sequence>
<proteinExistence type="predicted"/>
<dbReference type="AlphaFoldDB" id="A0A5M3WXN0"/>
<evidence type="ECO:0000313" key="1">
    <source>
        <dbReference type="EMBL" id="GES14227.1"/>
    </source>
</evidence>
<dbReference type="Proteomes" id="UP000331127">
    <property type="component" value="Unassembled WGS sequence"/>
</dbReference>
<comment type="caution">
    <text evidence="1">The sequence shown here is derived from an EMBL/GenBank/DDBJ whole genome shotgun (WGS) entry which is preliminary data.</text>
</comment>
<gene>
    <name evidence="1" type="ORF">Amac_078240</name>
</gene>
<name>A0A5M3WXN0_9ACTN</name>
<evidence type="ECO:0000313" key="2">
    <source>
        <dbReference type="Proteomes" id="UP000331127"/>
    </source>
</evidence>
<organism evidence="1 2">
    <name type="scientific">Acrocarpospora macrocephala</name>
    <dbReference type="NCBI Taxonomy" id="150177"/>
    <lineage>
        <taxon>Bacteria</taxon>
        <taxon>Bacillati</taxon>
        <taxon>Actinomycetota</taxon>
        <taxon>Actinomycetes</taxon>
        <taxon>Streptosporangiales</taxon>
        <taxon>Streptosporangiaceae</taxon>
        <taxon>Acrocarpospora</taxon>
    </lineage>
</organism>
<reference evidence="1 2" key="1">
    <citation type="submission" date="2019-10" db="EMBL/GenBank/DDBJ databases">
        <title>Whole genome shotgun sequence of Acrocarpospora macrocephala NBRC 16266.</title>
        <authorList>
            <person name="Ichikawa N."/>
            <person name="Kimura A."/>
            <person name="Kitahashi Y."/>
            <person name="Komaki H."/>
            <person name="Oguchi A."/>
        </authorList>
    </citation>
    <scope>NUCLEOTIDE SEQUENCE [LARGE SCALE GENOMIC DNA]</scope>
    <source>
        <strain evidence="1 2">NBRC 16266</strain>
    </source>
</reference>
<dbReference type="EMBL" id="BLAE01000056">
    <property type="protein sequence ID" value="GES14227.1"/>
    <property type="molecule type" value="Genomic_DNA"/>
</dbReference>
<accession>A0A5M3WXN0</accession>
<protein>
    <submittedName>
        <fullName evidence="1">Uncharacterized protein</fullName>
    </submittedName>
</protein>